<feature type="transmembrane region" description="Helical" evidence="9">
    <location>
        <begin position="161"/>
        <end position="185"/>
    </location>
</feature>
<dbReference type="Gene3D" id="1.20.1300.10">
    <property type="entry name" value="Fumarate reductase/succinate dehydrogenase, transmembrane subunit"/>
    <property type="match status" value="1"/>
</dbReference>
<keyword evidence="5 9" id="KW-1133">Transmembrane helix</keyword>
<dbReference type="GO" id="GO:0046872">
    <property type="term" value="F:metal ion binding"/>
    <property type="evidence" value="ECO:0007669"/>
    <property type="project" value="UniProtKB-KW"/>
</dbReference>
<name>A0AA37FD57_9ACTN</name>
<dbReference type="GO" id="GO:0016020">
    <property type="term" value="C:membrane"/>
    <property type="evidence" value="ECO:0007669"/>
    <property type="project" value="UniProtKB-SubCell"/>
</dbReference>
<evidence type="ECO:0000256" key="2">
    <source>
        <dbReference type="ARBA" id="ARBA00022617"/>
    </source>
</evidence>
<dbReference type="Proteomes" id="UP001051844">
    <property type="component" value="Unassembled WGS sequence"/>
</dbReference>
<keyword evidence="2" id="KW-0349">Heme</keyword>
<accession>A0AA37FD57</accession>
<evidence type="ECO:0000313" key="10">
    <source>
        <dbReference type="EMBL" id="GHI48096.1"/>
    </source>
</evidence>
<evidence type="ECO:0000256" key="8">
    <source>
        <dbReference type="SAM" id="MobiDB-lite"/>
    </source>
</evidence>
<evidence type="ECO:0000256" key="7">
    <source>
        <dbReference type="ARBA" id="ARBA00023136"/>
    </source>
</evidence>
<feature type="region of interest" description="Disordered" evidence="8">
    <location>
        <begin position="1"/>
        <end position="24"/>
    </location>
</feature>
<feature type="transmembrane region" description="Helical" evidence="9">
    <location>
        <begin position="122"/>
        <end position="140"/>
    </location>
</feature>
<gene>
    <name evidence="10" type="ORF">ScoT_42700</name>
</gene>
<keyword evidence="4" id="KW-0479">Metal-binding</keyword>
<reference evidence="10" key="1">
    <citation type="submission" date="2022-09" db="EMBL/GenBank/DDBJ databases">
        <title>Whole genome shotgun sequence of Streptomyces albidoflavus NBRC 12854.</title>
        <authorList>
            <person name="Komaki H."/>
            <person name="Tamura T."/>
        </authorList>
    </citation>
    <scope>NUCLEOTIDE SEQUENCE</scope>
    <source>
        <strain evidence="10">NBRC 12854</strain>
    </source>
</reference>
<dbReference type="InterPro" id="IPR000701">
    <property type="entry name" value="SuccDH_FuR_B_TM-su"/>
</dbReference>
<evidence type="ECO:0000256" key="1">
    <source>
        <dbReference type="ARBA" id="ARBA00004370"/>
    </source>
</evidence>
<comment type="caution">
    <text evidence="10">The sequence shown here is derived from an EMBL/GenBank/DDBJ whole genome shotgun (WGS) entry which is preliminary data.</text>
</comment>
<organism evidence="10 11">
    <name type="scientific">Streptomyces albidoflavus</name>
    <dbReference type="NCBI Taxonomy" id="1886"/>
    <lineage>
        <taxon>Bacteria</taxon>
        <taxon>Bacillati</taxon>
        <taxon>Actinomycetota</taxon>
        <taxon>Actinomycetes</taxon>
        <taxon>Kitasatosporales</taxon>
        <taxon>Streptomycetaceae</taxon>
        <taxon>Streptomyces</taxon>
        <taxon>Streptomyces albidoflavus group</taxon>
    </lineage>
</organism>
<evidence type="ECO:0000313" key="11">
    <source>
        <dbReference type="Proteomes" id="UP001051844"/>
    </source>
</evidence>
<evidence type="ECO:0000256" key="4">
    <source>
        <dbReference type="ARBA" id="ARBA00022723"/>
    </source>
</evidence>
<evidence type="ECO:0000256" key="5">
    <source>
        <dbReference type="ARBA" id="ARBA00022989"/>
    </source>
</evidence>
<feature type="transmembrane region" description="Helical" evidence="9">
    <location>
        <begin position="79"/>
        <end position="102"/>
    </location>
</feature>
<evidence type="ECO:0000256" key="6">
    <source>
        <dbReference type="ARBA" id="ARBA00023004"/>
    </source>
</evidence>
<dbReference type="EMBL" id="BNDZ01000005">
    <property type="protein sequence ID" value="GHI48096.1"/>
    <property type="molecule type" value="Genomic_DNA"/>
</dbReference>
<comment type="subcellular location">
    <subcellularLocation>
        <location evidence="1">Membrane</location>
    </subcellularLocation>
</comment>
<evidence type="ECO:0000256" key="9">
    <source>
        <dbReference type="SAM" id="Phobius"/>
    </source>
</evidence>
<feature type="region of interest" description="Disordered" evidence="8">
    <location>
        <begin position="53"/>
        <end position="72"/>
    </location>
</feature>
<dbReference type="CDD" id="cd03500">
    <property type="entry name" value="SQR_TypeA_SdhD_like"/>
    <property type="match status" value="1"/>
</dbReference>
<dbReference type="InterPro" id="IPR034804">
    <property type="entry name" value="SQR/QFR_C/D"/>
</dbReference>
<sequence>MVRGGSVARSDGRGPVPRPRPRRTRSVRELTLMSTETNAAVGPVEGASLYDVDHPAPIIEPPRQRTRKTPKSTRGNFELAAWLFMRLSGVVLVVLVIGHLLIQLVLDGGVSKIGFAFVAGRWASPFWQVWDLAMLWLAMLHGSNGLRTVINDYAERAGTRLWLKGLLYTATVFTILLGTLVIFTFDPNIR</sequence>
<keyword evidence="6" id="KW-0408">Iron</keyword>
<protein>
    <submittedName>
        <fullName evidence="10">Succinate dehydrogenase</fullName>
    </submittedName>
</protein>
<proteinExistence type="predicted"/>
<dbReference type="SUPFAM" id="SSF81343">
    <property type="entry name" value="Fumarate reductase respiratory complex transmembrane subunits"/>
    <property type="match status" value="1"/>
</dbReference>
<dbReference type="AlphaFoldDB" id="A0AA37FD57"/>
<keyword evidence="7 9" id="KW-0472">Membrane</keyword>
<dbReference type="Pfam" id="PF01127">
    <property type="entry name" value="Sdh_cyt"/>
    <property type="match status" value="1"/>
</dbReference>
<evidence type="ECO:0000256" key="3">
    <source>
        <dbReference type="ARBA" id="ARBA00022692"/>
    </source>
</evidence>
<keyword evidence="3 9" id="KW-0812">Transmembrane</keyword>